<dbReference type="EMBL" id="CP016621">
    <property type="protein sequence ID" value="ANY85401.1"/>
    <property type="molecule type" value="Genomic_DNA"/>
</dbReference>
<protein>
    <submittedName>
        <fullName evidence="2">Uncharacterized protein</fullName>
    </submittedName>
</protein>
<feature type="region of interest" description="Disordered" evidence="1">
    <location>
        <begin position="251"/>
        <end position="284"/>
    </location>
</feature>
<evidence type="ECO:0000313" key="2">
    <source>
        <dbReference type="EMBL" id="ANY85401.1"/>
    </source>
</evidence>
<evidence type="ECO:0000256" key="1">
    <source>
        <dbReference type="SAM" id="MobiDB-lite"/>
    </source>
</evidence>
<feature type="compositionally biased region" description="Basic and acidic residues" evidence="1">
    <location>
        <begin position="259"/>
        <end position="278"/>
    </location>
</feature>
<gene>
    <name evidence="2" type="ORF">BB934_45110</name>
</gene>
<sequence length="284" mass="31105">MKAFEFVNATAEQRRDFDAIKQRVEAEFPGMFEVKYIQGTWDDEAKRGDVAIAGNWNGSEVVKVFGNAEKVGLYLDDTASLRRLMEATMPKDTTPEANATAYARRKDEEAAIIAKADPAWIKAKDAEYEAISRRAGQVDVRVLRDNHFSTYSLYTLKGEALGIQGSATDADRFLFDREEAALMKKAKKVLGDGYHIGRNNIGRGNANFVVGVIDHDQVRPGNPSNVKVIANGDFSSLSASIDRLGAEIKAGISHGPNAPRREAGDPFAKKDTARERGASKGYGM</sequence>
<reference evidence="2" key="1">
    <citation type="submission" date="2016-07" db="EMBL/GenBank/DDBJ databases">
        <title>Microvirga ossetica sp. nov. a new species of rhizobia isolated from root nodules of the legume species Vicia alpestris Steven originated from North Ossetia region in the Caucasus.</title>
        <authorList>
            <person name="Safronova V.I."/>
            <person name="Kuznetsova I.G."/>
            <person name="Sazanova A.L."/>
            <person name="Belimov A."/>
            <person name="Andronov E."/>
            <person name="Osledkin Y.S."/>
            <person name="Onishchuk O.P."/>
            <person name="Kurchak O.N."/>
            <person name="Shaposhnikov A.I."/>
            <person name="Willems A."/>
            <person name="Tikhonovich I.A."/>
        </authorList>
    </citation>
    <scope>NUCLEOTIDE SEQUENCE [LARGE SCALE GENOMIC DNA]</scope>
    <source>
        <strain evidence="2">V5/3M</strain>
        <plasmid evidence="2">unnamed5</plasmid>
    </source>
</reference>
<geneLocation type="plasmid" evidence="2">
    <name>unnamed5</name>
</geneLocation>
<dbReference type="AlphaFoldDB" id="A0A1B2EZK6"/>
<keyword evidence="2" id="KW-0614">Plasmid</keyword>
<accession>A0A1B2EZK6</accession>
<organism evidence="2">
    <name type="scientific">Microvirga ossetica</name>
    <dbReference type="NCBI Taxonomy" id="1882682"/>
    <lineage>
        <taxon>Bacteria</taxon>
        <taxon>Pseudomonadati</taxon>
        <taxon>Pseudomonadota</taxon>
        <taxon>Alphaproteobacteria</taxon>
        <taxon>Hyphomicrobiales</taxon>
        <taxon>Methylobacteriaceae</taxon>
        <taxon>Microvirga</taxon>
    </lineage>
</organism>
<proteinExistence type="predicted"/>
<name>A0A1B2EZK6_9HYPH</name>
<dbReference type="KEGG" id="moc:BB934_45110"/>
<dbReference type="RefSeq" id="WP_099516173.1">
    <property type="nucleotide sequence ID" value="NZ_CP016621.1"/>
</dbReference>